<feature type="domain" description="Rho termination factor-like N-terminal" evidence="1">
    <location>
        <begin position="114"/>
        <end position="143"/>
    </location>
</feature>
<dbReference type="GO" id="GO:0006353">
    <property type="term" value="P:DNA-templated transcription termination"/>
    <property type="evidence" value="ECO:0007669"/>
    <property type="project" value="InterPro"/>
</dbReference>
<sequence>MQSILTVTIIALPAAYIGLVAVQFVSGLVQLWNSAKPQVQVEAIAPVVPVAPQPAFEQLPCPWDSDESLELLEERVQKNAITSTQLLLLPAKEIVVIEKPKAKTKEASKPSENLQALSVTELKKRASNAKIKGYSRMSKNQLISVLA</sequence>
<evidence type="ECO:0000259" key="1">
    <source>
        <dbReference type="Pfam" id="PF07498"/>
    </source>
</evidence>
<dbReference type="Proteomes" id="UP000715781">
    <property type="component" value="Unassembled WGS sequence"/>
</dbReference>
<organism evidence="2 3">
    <name type="scientific">Mojavia pulchra JT2-VF2</name>
    <dbReference type="NCBI Taxonomy" id="287848"/>
    <lineage>
        <taxon>Bacteria</taxon>
        <taxon>Bacillati</taxon>
        <taxon>Cyanobacteriota</taxon>
        <taxon>Cyanophyceae</taxon>
        <taxon>Nostocales</taxon>
        <taxon>Nostocaceae</taxon>
    </lineage>
</organism>
<reference evidence="2" key="1">
    <citation type="submission" date="2021-05" db="EMBL/GenBank/DDBJ databases">
        <authorList>
            <person name="Pietrasiak N."/>
            <person name="Ward R."/>
            <person name="Stajich J.E."/>
            <person name="Kurbessoian T."/>
        </authorList>
    </citation>
    <scope>NUCLEOTIDE SEQUENCE</scope>
    <source>
        <strain evidence="2">JT2-VF2</strain>
    </source>
</reference>
<accession>A0A951Q5A0</accession>
<dbReference type="EMBL" id="JAHHHN010000055">
    <property type="protein sequence ID" value="MBW4566005.1"/>
    <property type="molecule type" value="Genomic_DNA"/>
</dbReference>
<protein>
    <submittedName>
        <fullName evidence="2">Rho termination factor N-terminal domain-containing protein</fullName>
    </submittedName>
</protein>
<reference evidence="2" key="2">
    <citation type="journal article" date="2022" name="Microbiol. Resour. Announc.">
        <title>Metagenome Sequencing to Explore Phylogenomics of Terrestrial Cyanobacteria.</title>
        <authorList>
            <person name="Ward R.D."/>
            <person name="Stajich J.E."/>
            <person name="Johansen J.R."/>
            <person name="Huntemann M."/>
            <person name="Clum A."/>
            <person name="Foster B."/>
            <person name="Foster B."/>
            <person name="Roux S."/>
            <person name="Palaniappan K."/>
            <person name="Varghese N."/>
            <person name="Mukherjee S."/>
            <person name="Reddy T.B.K."/>
            <person name="Daum C."/>
            <person name="Copeland A."/>
            <person name="Chen I.A."/>
            <person name="Ivanova N.N."/>
            <person name="Kyrpides N.C."/>
            <person name="Shapiro N."/>
            <person name="Eloe-Fadrosh E.A."/>
            <person name="Pietrasiak N."/>
        </authorList>
    </citation>
    <scope>NUCLEOTIDE SEQUENCE</scope>
    <source>
        <strain evidence="2">JT2-VF2</strain>
    </source>
</reference>
<dbReference type="Pfam" id="PF07498">
    <property type="entry name" value="Rho_N"/>
    <property type="match status" value="1"/>
</dbReference>
<evidence type="ECO:0000313" key="3">
    <source>
        <dbReference type="Proteomes" id="UP000715781"/>
    </source>
</evidence>
<gene>
    <name evidence="2" type="ORF">KME32_33995</name>
</gene>
<dbReference type="InterPro" id="IPR011112">
    <property type="entry name" value="Rho-like_N"/>
</dbReference>
<proteinExistence type="predicted"/>
<dbReference type="AlphaFoldDB" id="A0A951Q5A0"/>
<name>A0A951Q5A0_9NOST</name>
<comment type="caution">
    <text evidence="2">The sequence shown here is derived from an EMBL/GenBank/DDBJ whole genome shotgun (WGS) entry which is preliminary data.</text>
</comment>
<evidence type="ECO:0000313" key="2">
    <source>
        <dbReference type="EMBL" id="MBW4566005.1"/>
    </source>
</evidence>